<dbReference type="GO" id="GO:0030694">
    <property type="term" value="C:bacterial-type flagellum basal body, rod"/>
    <property type="evidence" value="ECO:0007669"/>
    <property type="project" value="InterPro"/>
</dbReference>
<dbReference type="KEGG" id="gur:Gura_4107"/>
<evidence type="ECO:0000259" key="7">
    <source>
        <dbReference type="Pfam" id="PF22692"/>
    </source>
</evidence>
<dbReference type="EMBL" id="CP000698">
    <property type="protein sequence ID" value="ABQ28250.1"/>
    <property type="molecule type" value="Genomic_DNA"/>
</dbReference>
<dbReference type="InterPro" id="IPR010930">
    <property type="entry name" value="Flg_bb/hook_C_dom"/>
</dbReference>
<comment type="similarity">
    <text evidence="2 4">Belongs to the flagella basal body rod proteins family.</text>
</comment>
<dbReference type="AlphaFoldDB" id="A5G8Y2"/>
<keyword evidence="9" id="KW-1185">Reference proteome</keyword>
<reference evidence="8 9" key="1">
    <citation type="submission" date="2007-05" db="EMBL/GenBank/DDBJ databases">
        <title>Complete sequence of Geobacter uraniireducens Rf4.</title>
        <authorList>
            <consortium name="US DOE Joint Genome Institute"/>
            <person name="Copeland A."/>
            <person name="Lucas S."/>
            <person name="Lapidus A."/>
            <person name="Barry K."/>
            <person name="Detter J.C."/>
            <person name="Glavina del Rio T."/>
            <person name="Hammon N."/>
            <person name="Israni S."/>
            <person name="Dalin E."/>
            <person name="Tice H."/>
            <person name="Pitluck S."/>
            <person name="Chertkov O."/>
            <person name="Brettin T."/>
            <person name="Bruce D."/>
            <person name="Han C."/>
            <person name="Schmutz J."/>
            <person name="Larimer F."/>
            <person name="Land M."/>
            <person name="Hauser L."/>
            <person name="Kyrpides N."/>
            <person name="Mikhailova N."/>
            <person name="Shelobolina E."/>
            <person name="Aklujkar M."/>
            <person name="Lovley D."/>
            <person name="Richardson P."/>
        </authorList>
    </citation>
    <scope>NUCLEOTIDE SEQUENCE [LARGE SCALE GENOMIC DNA]</scope>
    <source>
        <strain evidence="8 9">Rf4</strain>
    </source>
</reference>
<dbReference type="InterPro" id="IPR012836">
    <property type="entry name" value="FlgF"/>
</dbReference>
<dbReference type="Pfam" id="PF06429">
    <property type="entry name" value="Flg_bbr_C"/>
    <property type="match status" value="1"/>
</dbReference>
<dbReference type="SUPFAM" id="SSF117143">
    <property type="entry name" value="Flagellar hook protein flgE"/>
    <property type="match status" value="1"/>
</dbReference>
<dbReference type="Pfam" id="PF00460">
    <property type="entry name" value="Flg_bb_rod"/>
    <property type="match status" value="1"/>
</dbReference>
<dbReference type="OrthoDB" id="9804559at2"/>
<dbReference type="InterPro" id="IPR019776">
    <property type="entry name" value="Flagellar_basal_body_rod_CS"/>
</dbReference>
<keyword evidence="8" id="KW-0969">Cilium</keyword>
<dbReference type="NCBIfam" id="TIGR03506">
    <property type="entry name" value="FlgEFG_subfam"/>
    <property type="match status" value="1"/>
</dbReference>
<organism evidence="8 9">
    <name type="scientific">Geotalea uraniireducens (strain Rf4)</name>
    <name type="common">Geobacter uraniireducens</name>
    <dbReference type="NCBI Taxonomy" id="351605"/>
    <lineage>
        <taxon>Bacteria</taxon>
        <taxon>Pseudomonadati</taxon>
        <taxon>Thermodesulfobacteriota</taxon>
        <taxon>Desulfuromonadia</taxon>
        <taxon>Geobacterales</taxon>
        <taxon>Geobacteraceae</taxon>
        <taxon>Geotalea</taxon>
    </lineage>
</organism>
<dbReference type="PANTHER" id="PTHR30435">
    <property type="entry name" value="FLAGELLAR PROTEIN"/>
    <property type="match status" value="1"/>
</dbReference>
<evidence type="ECO:0000256" key="2">
    <source>
        <dbReference type="ARBA" id="ARBA00009677"/>
    </source>
</evidence>
<dbReference type="InterPro" id="IPR037925">
    <property type="entry name" value="FlgE/F/G-like"/>
</dbReference>
<feature type="domain" description="Flagellar basal-body/hook protein C-terminal" evidence="6">
    <location>
        <begin position="195"/>
        <end position="239"/>
    </location>
</feature>
<accession>A5G8Y2</accession>
<name>A5G8Y2_GEOUR</name>
<keyword evidence="3 4" id="KW-0975">Bacterial flagellum</keyword>
<feature type="domain" description="Flagellar basal body rod protein N-terminal" evidence="5">
    <location>
        <begin position="5"/>
        <end position="35"/>
    </location>
</feature>
<protein>
    <submittedName>
        <fullName evidence="8">Flagellar basal body rod protein</fullName>
    </submittedName>
</protein>
<keyword evidence="8" id="KW-0282">Flagellum</keyword>
<proteinExistence type="inferred from homology"/>
<dbReference type="Pfam" id="PF22692">
    <property type="entry name" value="LlgE_F_G_D1"/>
    <property type="match status" value="1"/>
</dbReference>
<evidence type="ECO:0000313" key="8">
    <source>
        <dbReference type="EMBL" id="ABQ28250.1"/>
    </source>
</evidence>
<dbReference type="InterPro" id="IPR053967">
    <property type="entry name" value="LlgE_F_G-like_D1"/>
</dbReference>
<gene>
    <name evidence="8" type="ordered locus">Gura_4107</name>
</gene>
<dbReference type="GO" id="GO:0071978">
    <property type="term" value="P:bacterial-type flagellum-dependent swarming motility"/>
    <property type="evidence" value="ECO:0007669"/>
    <property type="project" value="TreeGrafter"/>
</dbReference>
<evidence type="ECO:0000259" key="6">
    <source>
        <dbReference type="Pfam" id="PF06429"/>
    </source>
</evidence>
<dbReference type="Proteomes" id="UP000006695">
    <property type="component" value="Chromosome"/>
</dbReference>
<dbReference type="InterPro" id="IPR001444">
    <property type="entry name" value="Flag_bb_rod_N"/>
</dbReference>
<evidence type="ECO:0000256" key="4">
    <source>
        <dbReference type="RuleBase" id="RU362116"/>
    </source>
</evidence>
<dbReference type="PROSITE" id="PS00588">
    <property type="entry name" value="FLAGELLA_BB_ROD"/>
    <property type="match status" value="1"/>
</dbReference>
<dbReference type="STRING" id="351605.Gura_4107"/>
<evidence type="ECO:0000256" key="1">
    <source>
        <dbReference type="ARBA" id="ARBA00004117"/>
    </source>
</evidence>
<evidence type="ECO:0000259" key="5">
    <source>
        <dbReference type="Pfam" id="PF00460"/>
    </source>
</evidence>
<evidence type="ECO:0000256" key="3">
    <source>
        <dbReference type="ARBA" id="ARBA00023143"/>
    </source>
</evidence>
<sequence>MNSGLYAALSGSLAAMQRLEVISNNLANANTPGFKGDRLQFESVLANTKNPTLTAGNLTDLPVFSGEKFFTNYSAGPLKQTGNTLDVALDGDGFFVVNTPQGKAYTRQGSFQRDASGKLVTGDGYEVQGRGPITITGGRVDINGKGGVLVDGVSVGTLEVVDFPKPYALEKIGNGLFIPADPQVAPQAVTTASVKQGFLEDSNVNVVTEMARMIETSRYFDSCQKVIRSYDDVAAKAANELGKL</sequence>
<comment type="subcellular location">
    <subcellularLocation>
        <location evidence="1 4">Bacterial flagellum basal body</location>
    </subcellularLocation>
</comment>
<keyword evidence="8" id="KW-0966">Cell projection</keyword>
<dbReference type="InterPro" id="IPR020013">
    <property type="entry name" value="Flagellar_FlgE/F/G"/>
</dbReference>
<evidence type="ECO:0000313" key="9">
    <source>
        <dbReference type="Proteomes" id="UP000006695"/>
    </source>
</evidence>
<dbReference type="HOGENOM" id="CLU_013687_0_0_7"/>
<dbReference type="PANTHER" id="PTHR30435:SF19">
    <property type="entry name" value="FLAGELLAR BASAL-BODY ROD PROTEIN FLGG"/>
    <property type="match status" value="1"/>
</dbReference>
<dbReference type="RefSeq" id="WP_011940886.1">
    <property type="nucleotide sequence ID" value="NC_009483.1"/>
</dbReference>
<feature type="domain" description="Flagellar hook protein FlgE/F/G-like D1" evidence="7">
    <location>
        <begin position="88"/>
        <end position="147"/>
    </location>
</feature>
<dbReference type="NCBIfam" id="TIGR02490">
    <property type="entry name" value="flgF"/>
    <property type="match status" value="1"/>
</dbReference>